<dbReference type="AlphaFoldDB" id="A0A7V8LRB8"/>
<evidence type="ECO:0000313" key="2">
    <source>
        <dbReference type="EMBL" id="KPG14316.1"/>
    </source>
</evidence>
<gene>
    <name evidence="1" type="ORF">AN908_06525</name>
    <name evidence="2" type="ORF">AN908_07045</name>
</gene>
<sequence length="98" mass="11547">MRESKLTKLGRLMGHYVDGEPMSDDFTRIFTDGKAWIDIPAPACPVEPEYEYEDKTRPWDYLDEHHRNMGLEGAHCRAMRTYEAQMEYYNSVIVTLQQ</sequence>
<evidence type="ECO:0000313" key="1">
    <source>
        <dbReference type="EMBL" id="KPG14239.1"/>
    </source>
</evidence>
<dbReference type="Proteomes" id="UP000037843">
    <property type="component" value="Unassembled WGS sequence"/>
</dbReference>
<comment type="caution">
    <text evidence="1">The sequence shown here is derived from an EMBL/GenBank/DDBJ whole genome shotgun (WGS) entry which is preliminary data.</text>
</comment>
<reference evidence="1 3" key="1">
    <citation type="submission" date="2015-09" db="EMBL/GenBank/DDBJ databases">
        <title>Genome Sequences of Mycobacterium immunogenum Isolates, Recuperated from a Chloraminated Drinking Water Distribution System Simulator Subjected to Episodes of Nitrification.</title>
        <authorList>
            <person name="Gomez-Alvarez V."/>
            <person name="Revetta R.P."/>
        </authorList>
    </citation>
    <scope>NUCLEOTIDE SEQUENCE [LARGE SCALE GENOMIC DNA]</scope>
    <source>
        <strain evidence="1 3">H008</strain>
    </source>
</reference>
<dbReference type="EMBL" id="LJFO01000003">
    <property type="protein sequence ID" value="KPG14239.1"/>
    <property type="molecule type" value="Genomic_DNA"/>
</dbReference>
<name>A0A7V8LRB8_9MYCO</name>
<dbReference type="EMBL" id="LJFO01000003">
    <property type="protein sequence ID" value="KPG14316.1"/>
    <property type="molecule type" value="Genomic_DNA"/>
</dbReference>
<organism evidence="1 3">
    <name type="scientific">Mycobacteroides immunogenum</name>
    <dbReference type="NCBI Taxonomy" id="83262"/>
    <lineage>
        <taxon>Bacteria</taxon>
        <taxon>Bacillati</taxon>
        <taxon>Actinomycetota</taxon>
        <taxon>Actinomycetes</taxon>
        <taxon>Mycobacteriales</taxon>
        <taxon>Mycobacteriaceae</taxon>
        <taxon>Mycobacteroides</taxon>
    </lineage>
</organism>
<protein>
    <submittedName>
        <fullName evidence="1">Uncharacterized protein</fullName>
    </submittedName>
</protein>
<evidence type="ECO:0000313" key="3">
    <source>
        <dbReference type="Proteomes" id="UP000037843"/>
    </source>
</evidence>
<proteinExistence type="predicted"/>
<accession>A0A7V8LRB8</accession>